<gene>
    <name evidence="1" type="primary">pqqD</name>
    <name evidence="1" type="ORF">HRbin17_01735</name>
</gene>
<reference evidence="2" key="1">
    <citation type="submission" date="2017-09" db="EMBL/GenBank/DDBJ databases">
        <title>Metaegenomics of thermophilic ammonia-oxidizing enrichment culture.</title>
        <authorList>
            <person name="Kato S."/>
            <person name="Suzuki K."/>
        </authorList>
    </citation>
    <scope>NUCLEOTIDE SEQUENCE [LARGE SCALE GENOMIC DNA]</scope>
</reference>
<dbReference type="InterPro" id="IPR008792">
    <property type="entry name" value="PQQD"/>
</dbReference>
<evidence type="ECO:0000313" key="2">
    <source>
        <dbReference type="Proteomes" id="UP000236173"/>
    </source>
</evidence>
<dbReference type="Gene3D" id="1.10.10.1150">
    <property type="entry name" value="Coenzyme PQQ synthesis protein D (PqqD)"/>
    <property type="match status" value="1"/>
</dbReference>
<dbReference type="Proteomes" id="UP000236173">
    <property type="component" value="Unassembled WGS sequence"/>
</dbReference>
<name>A0A2H5XDE9_9BACT</name>
<organism evidence="1 2">
    <name type="scientific">Candidatus Fervidibacter japonicus</name>
    <dbReference type="NCBI Taxonomy" id="2035412"/>
    <lineage>
        <taxon>Bacteria</taxon>
        <taxon>Candidatus Fervidibacterota</taxon>
        <taxon>Candidatus Fervidibacter</taxon>
    </lineage>
</organism>
<evidence type="ECO:0000313" key="1">
    <source>
        <dbReference type="EMBL" id="GBC99213.1"/>
    </source>
</evidence>
<dbReference type="Pfam" id="PF05402">
    <property type="entry name" value="PqqD"/>
    <property type="match status" value="1"/>
</dbReference>
<accession>A0A2H5XDE9</accession>
<protein>
    <submittedName>
        <fullName evidence="1">Coenzyme PQQ synthesis protein D</fullName>
    </submittedName>
</protein>
<dbReference type="InterPro" id="IPR041881">
    <property type="entry name" value="PqqD_sf"/>
</dbReference>
<dbReference type="EMBL" id="BEHT01000023">
    <property type="protein sequence ID" value="GBC99213.1"/>
    <property type="molecule type" value="Genomic_DNA"/>
</dbReference>
<dbReference type="AlphaFoldDB" id="A0A2H5XDE9"/>
<proteinExistence type="predicted"/>
<comment type="caution">
    <text evidence="1">The sequence shown here is derived from an EMBL/GenBank/DDBJ whole genome shotgun (WGS) entry which is preliminary data.</text>
</comment>
<sequence>MVARHTELQWQQVRPLRADGVAWEERDGVVLITVRRNDWVARLVRWFSGRPLIRRIELDEIGSLVWSLCDGQHTVSDIADRLTARYQLMRREALASLVEFLTQLRRRRLVCWEEANSP</sequence>